<sequence>MHGVNQIYKGIEDSGISIDVIISTFYVFKRTMFPFKASEAKLFNNTKRIEAVDYLLDAQAWDKKDGKKIVPDVDHVMLFTRYNMYFDTPENTGVVGFTHTGGVCSTGKRISIVEERGLFWTIFTAAHELGHSLGACHDGEDCAKACKASDSFIMSAKVTDLNMTSSANNPWRFSICSVRSFKETLMRKPCVLEQGEVFNAQEYQSYVENQPGETYDATEQCRFLTNRYSKVCEIVMKPFAKYLRELSDFHD</sequence>
<feature type="active site" evidence="1">
    <location>
        <position position="128"/>
    </location>
</feature>
<accession>A0ABD3TGF4</accession>
<dbReference type="Gene3D" id="3.40.390.10">
    <property type="entry name" value="Collagenase (Catalytic Domain)"/>
    <property type="match status" value="1"/>
</dbReference>
<comment type="caution">
    <text evidence="3">The sequence shown here is derived from an EMBL/GenBank/DDBJ whole genome shotgun (WGS) entry which is preliminary data.</text>
</comment>
<evidence type="ECO:0000256" key="1">
    <source>
        <dbReference type="PROSITE-ProRule" id="PRU00276"/>
    </source>
</evidence>
<dbReference type="EMBL" id="JBJQND010000018">
    <property type="protein sequence ID" value="KAL3836109.1"/>
    <property type="molecule type" value="Genomic_DNA"/>
</dbReference>
<dbReference type="PANTHER" id="PTHR11905:SF159">
    <property type="entry name" value="ADAM METALLOPROTEASE"/>
    <property type="match status" value="1"/>
</dbReference>
<keyword evidence="4" id="KW-1185">Reference proteome</keyword>
<dbReference type="Pfam" id="PF13688">
    <property type="entry name" value="Reprolysin_5"/>
    <property type="match status" value="1"/>
</dbReference>
<keyword evidence="1" id="KW-0479">Metal-binding</keyword>
<evidence type="ECO:0000259" key="2">
    <source>
        <dbReference type="PROSITE" id="PS50215"/>
    </source>
</evidence>
<dbReference type="SUPFAM" id="SSF55486">
    <property type="entry name" value="Metalloproteases ('zincins'), catalytic domain"/>
    <property type="match status" value="1"/>
</dbReference>
<evidence type="ECO:0000313" key="3">
    <source>
        <dbReference type="EMBL" id="KAL3836109.1"/>
    </source>
</evidence>
<feature type="binding site" evidence="1">
    <location>
        <position position="131"/>
    </location>
    <ligand>
        <name>Zn(2+)</name>
        <dbReference type="ChEBI" id="CHEBI:29105"/>
        <note>catalytic</note>
    </ligand>
</feature>
<feature type="domain" description="Peptidase M12B" evidence="2">
    <location>
        <begin position="1"/>
        <end position="187"/>
    </location>
</feature>
<evidence type="ECO:0000313" key="4">
    <source>
        <dbReference type="Proteomes" id="UP001634394"/>
    </source>
</evidence>
<organism evidence="3 4">
    <name type="scientific">Sinanodonta woodiana</name>
    <name type="common">Chinese pond mussel</name>
    <name type="synonym">Anodonta woodiana</name>
    <dbReference type="NCBI Taxonomy" id="1069815"/>
    <lineage>
        <taxon>Eukaryota</taxon>
        <taxon>Metazoa</taxon>
        <taxon>Spiralia</taxon>
        <taxon>Lophotrochozoa</taxon>
        <taxon>Mollusca</taxon>
        <taxon>Bivalvia</taxon>
        <taxon>Autobranchia</taxon>
        <taxon>Heteroconchia</taxon>
        <taxon>Palaeoheterodonta</taxon>
        <taxon>Unionida</taxon>
        <taxon>Unionoidea</taxon>
        <taxon>Unionidae</taxon>
        <taxon>Unioninae</taxon>
        <taxon>Sinanodonta</taxon>
    </lineage>
</organism>
<gene>
    <name evidence="3" type="ORF">ACJMK2_021561</name>
</gene>
<feature type="binding site" evidence="1">
    <location>
        <position position="137"/>
    </location>
    <ligand>
        <name>Zn(2+)</name>
        <dbReference type="ChEBI" id="CHEBI:29105"/>
        <note>catalytic</note>
    </ligand>
</feature>
<name>A0ABD3TGF4_SINWO</name>
<comment type="caution">
    <text evidence="1">Lacks conserved residue(s) required for the propagation of feature annotation.</text>
</comment>
<keyword evidence="1" id="KW-0862">Zinc</keyword>
<dbReference type="Proteomes" id="UP001634394">
    <property type="component" value="Unassembled WGS sequence"/>
</dbReference>
<dbReference type="PANTHER" id="PTHR11905">
    <property type="entry name" value="ADAM A DISINTEGRIN AND METALLOPROTEASE DOMAIN"/>
    <property type="match status" value="1"/>
</dbReference>
<dbReference type="GO" id="GO:0046872">
    <property type="term" value="F:metal ion binding"/>
    <property type="evidence" value="ECO:0007669"/>
    <property type="project" value="UniProtKB-KW"/>
</dbReference>
<dbReference type="AlphaFoldDB" id="A0ABD3TGF4"/>
<dbReference type="InterPro" id="IPR024079">
    <property type="entry name" value="MetalloPept_cat_dom_sf"/>
</dbReference>
<dbReference type="InterPro" id="IPR001590">
    <property type="entry name" value="Peptidase_M12B"/>
</dbReference>
<protein>
    <recommendedName>
        <fullName evidence="2">Peptidase M12B domain-containing protein</fullName>
    </recommendedName>
</protein>
<proteinExistence type="predicted"/>
<reference evidence="3 4" key="1">
    <citation type="submission" date="2024-11" db="EMBL/GenBank/DDBJ databases">
        <title>Chromosome-level genome assembly of the freshwater bivalve Anodonta woodiana.</title>
        <authorList>
            <person name="Chen X."/>
        </authorList>
    </citation>
    <scope>NUCLEOTIDE SEQUENCE [LARGE SCALE GENOMIC DNA]</scope>
    <source>
        <strain evidence="3">MN2024</strain>
        <tissue evidence="3">Gills</tissue>
    </source>
</reference>
<feature type="binding site" evidence="1">
    <location>
        <position position="127"/>
    </location>
    <ligand>
        <name>Zn(2+)</name>
        <dbReference type="ChEBI" id="CHEBI:29105"/>
        <note>catalytic</note>
    </ligand>
</feature>
<dbReference type="PROSITE" id="PS50215">
    <property type="entry name" value="ADAM_MEPRO"/>
    <property type="match status" value="1"/>
</dbReference>